<keyword evidence="5" id="KW-0235">DNA replication</keyword>
<dbReference type="PANTHER" id="PTHR34388">
    <property type="entry name" value="DNA POLYMERASE III SUBUNIT DELTA"/>
    <property type="match status" value="1"/>
</dbReference>
<dbReference type="SUPFAM" id="SSF52540">
    <property type="entry name" value="P-loop containing nucleoside triphosphate hydrolases"/>
    <property type="match status" value="1"/>
</dbReference>
<dbReference type="Pfam" id="PF14840">
    <property type="entry name" value="DNA_pol3_delt_C"/>
    <property type="match status" value="1"/>
</dbReference>
<dbReference type="SUPFAM" id="SSF48019">
    <property type="entry name" value="post-AAA+ oligomerization domain-like"/>
    <property type="match status" value="1"/>
</dbReference>
<evidence type="ECO:0000313" key="13">
    <source>
        <dbReference type="Proteomes" id="UP000093523"/>
    </source>
</evidence>
<evidence type="ECO:0000256" key="9">
    <source>
        <dbReference type="NCBIfam" id="TIGR01128"/>
    </source>
</evidence>
<evidence type="ECO:0000256" key="8">
    <source>
        <dbReference type="ARBA" id="ARBA00049244"/>
    </source>
</evidence>
<feature type="domain" description="DNA polymerase III delta N-terminal" evidence="10">
    <location>
        <begin position="20"/>
        <end position="138"/>
    </location>
</feature>
<keyword evidence="4" id="KW-0548">Nucleotidyltransferase</keyword>
<evidence type="ECO:0000256" key="2">
    <source>
        <dbReference type="ARBA" id="ARBA00017703"/>
    </source>
</evidence>
<comment type="similarity">
    <text evidence="7">Belongs to the DNA polymerase HolA subunit family.</text>
</comment>
<dbReference type="InterPro" id="IPR027417">
    <property type="entry name" value="P-loop_NTPase"/>
</dbReference>
<evidence type="ECO:0000256" key="3">
    <source>
        <dbReference type="ARBA" id="ARBA00022679"/>
    </source>
</evidence>
<evidence type="ECO:0000256" key="5">
    <source>
        <dbReference type="ARBA" id="ARBA00022705"/>
    </source>
</evidence>
<evidence type="ECO:0000256" key="6">
    <source>
        <dbReference type="ARBA" id="ARBA00022932"/>
    </source>
</evidence>
<feature type="domain" description="DNA polymerase III subunit delta C-terminal" evidence="11">
    <location>
        <begin position="213"/>
        <end position="333"/>
    </location>
</feature>
<dbReference type="Gene3D" id="3.40.50.300">
    <property type="entry name" value="P-loop containing nucleotide triphosphate hydrolases"/>
    <property type="match status" value="1"/>
</dbReference>
<evidence type="ECO:0000256" key="1">
    <source>
        <dbReference type="ARBA" id="ARBA00012417"/>
    </source>
</evidence>
<dbReference type="GO" id="GO:0003887">
    <property type="term" value="F:DNA-directed DNA polymerase activity"/>
    <property type="evidence" value="ECO:0007669"/>
    <property type="project" value="UniProtKB-UniRule"/>
</dbReference>
<proteinExistence type="inferred from homology"/>
<gene>
    <name evidence="12" type="ORF">A6E04_13495</name>
</gene>
<dbReference type="GO" id="GO:0006261">
    <property type="term" value="P:DNA-templated DNA replication"/>
    <property type="evidence" value="ECO:0007669"/>
    <property type="project" value="TreeGrafter"/>
</dbReference>
<evidence type="ECO:0000256" key="4">
    <source>
        <dbReference type="ARBA" id="ARBA00022695"/>
    </source>
</evidence>
<comment type="caution">
    <text evidence="12">The sequence shown here is derived from an EMBL/GenBank/DDBJ whole genome shotgun (WGS) entry which is preliminary data.</text>
</comment>
<dbReference type="Pfam" id="PF06144">
    <property type="entry name" value="DNA_pol3_delta"/>
    <property type="match status" value="1"/>
</dbReference>
<organism evidence="12 13">
    <name type="scientific">Aliivibrio logei</name>
    <name type="common">Vibrio logei</name>
    <dbReference type="NCBI Taxonomy" id="688"/>
    <lineage>
        <taxon>Bacteria</taxon>
        <taxon>Pseudomonadati</taxon>
        <taxon>Pseudomonadota</taxon>
        <taxon>Gammaproteobacteria</taxon>
        <taxon>Vibrionales</taxon>
        <taxon>Vibrionaceae</taxon>
        <taxon>Aliivibrio</taxon>
    </lineage>
</organism>
<dbReference type="STRING" id="688.A6E04_13495"/>
<dbReference type="InterPro" id="IPR010372">
    <property type="entry name" value="DNA_pol3_delta_N"/>
</dbReference>
<reference evidence="12 13" key="1">
    <citation type="submission" date="2016-06" db="EMBL/GenBank/DDBJ databases">
        <authorList>
            <person name="Kjaerup R.B."/>
            <person name="Dalgaard T.S."/>
            <person name="Juul-Madsen H.R."/>
        </authorList>
    </citation>
    <scope>NUCLEOTIDE SEQUENCE [LARGE SCALE GENOMIC DNA]</scope>
    <source>
        <strain evidence="12 13">1S159</strain>
    </source>
</reference>
<dbReference type="RefSeq" id="WP_023603632.1">
    <property type="nucleotide sequence ID" value="NZ_CAWMPN010000011.1"/>
</dbReference>
<dbReference type="PANTHER" id="PTHR34388:SF1">
    <property type="entry name" value="DNA POLYMERASE III SUBUNIT DELTA"/>
    <property type="match status" value="1"/>
</dbReference>
<name>A0A1B9NYA7_ALILO</name>
<dbReference type="Proteomes" id="UP000093523">
    <property type="component" value="Unassembled WGS sequence"/>
</dbReference>
<dbReference type="EC" id="2.7.7.7" evidence="1 9"/>
<dbReference type="NCBIfam" id="TIGR01128">
    <property type="entry name" value="holA"/>
    <property type="match status" value="1"/>
</dbReference>
<sequence>MRVFPEQLVQNLERGLRQNYLLFGNEPLLKQECLDQIRKHSFQQGFEEKHQFTLDKQLDWNLVFDCTQALSLFSSRQIIELTVPDTGLTAAHTSKIKELVPMLHDDILLIFQGPRVNKSQENTQWFKALTQQGLFIPCNTPDNQQLPRFIQQRCKLLKLKPDAEAVQMLAQWHEGNLLALAQSLDKLSLLYPDGLLTLIRIEEALNRNNHFTPFQLMDALLFGQAKRAQRILRQLEGESVEVVILLRTIQKEVFLLLSFQQAISQGEAMFTVFDRYKVWQNRRSLYQAALQRLSMTQIQALIKSLAQLEVAVKTDFDTNCWPQLSQLSLDICNIHISVTPPPSHS</sequence>
<dbReference type="Gene3D" id="1.20.272.10">
    <property type="match status" value="1"/>
</dbReference>
<protein>
    <recommendedName>
        <fullName evidence="2 9">DNA polymerase III subunit delta</fullName>
        <ecNumber evidence="1 9">2.7.7.7</ecNumber>
    </recommendedName>
</protein>
<comment type="catalytic activity">
    <reaction evidence="8">
        <text>DNA(n) + a 2'-deoxyribonucleoside 5'-triphosphate = DNA(n+1) + diphosphate</text>
        <dbReference type="Rhea" id="RHEA:22508"/>
        <dbReference type="Rhea" id="RHEA-COMP:17339"/>
        <dbReference type="Rhea" id="RHEA-COMP:17340"/>
        <dbReference type="ChEBI" id="CHEBI:33019"/>
        <dbReference type="ChEBI" id="CHEBI:61560"/>
        <dbReference type="ChEBI" id="CHEBI:173112"/>
        <dbReference type="EC" id="2.7.7.7"/>
    </reaction>
</comment>
<keyword evidence="3" id="KW-0808">Transferase</keyword>
<dbReference type="OrthoDB" id="9770982at2"/>
<dbReference type="InterPro" id="IPR032780">
    <property type="entry name" value="DNA_pol3_delt_C"/>
</dbReference>
<evidence type="ECO:0000259" key="11">
    <source>
        <dbReference type="Pfam" id="PF14840"/>
    </source>
</evidence>
<dbReference type="CDD" id="cd18138">
    <property type="entry name" value="HLD_clamp_pol_III_delta"/>
    <property type="match status" value="1"/>
</dbReference>
<dbReference type="GO" id="GO:0003677">
    <property type="term" value="F:DNA binding"/>
    <property type="evidence" value="ECO:0007669"/>
    <property type="project" value="InterPro"/>
</dbReference>
<dbReference type="GO" id="GO:0009360">
    <property type="term" value="C:DNA polymerase III complex"/>
    <property type="evidence" value="ECO:0007669"/>
    <property type="project" value="UniProtKB-UniRule"/>
</dbReference>
<dbReference type="EMBL" id="MAJU01000011">
    <property type="protein sequence ID" value="OCH20793.1"/>
    <property type="molecule type" value="Genomic_DNA"/>
</dbReference>
<evidence type="ECO:0000256" key="7">
    <source>
        <dbReference type="ARBA" id="ARBA00034754"/>
    </source>
</evidence>
<evidence type="ECO:0000313" key="12">
    <source>
        <dbReference type="EMBL" id="OCH20793.1"/>
    </source>
</evidence>
<dbReference type="InterPro" id="IPR005790">
    <property type="entry name" value="DNA_polIII_delta"/>
</dbReference>
<evidence type="ECO:0000259" key="10">
    <source>
        <dbReference type="Pfam" id="PF06144"/>
    </source>
</evidence>
<keyword evidence="6" id="KW-0239">DNA-directed DNA polymerase</keyword>
<dbReference type="Gene3D" id="1.10.8.60">
    <property type="match status" value="1"/>
</dbReference>
<accession>A0A1B9NYA7</accession>
<dbReference type="InterPro" id="IPR008921">
    <property type="entry name" value="DNA_pol3_clamp-load_cplx_C"/>
</dbReference>
<dbReference type="AlphaFoldDB" id="A0A1B9NYA7"/>